<accession>A0A4Q7LZZ0</accession>
<sequence length="118" mass="12633">MDERLWPADLMRGALDLCVLRIVGDGPTYGYAIAAALSERGLGTVKGGTLYPLLKRFEGAGWVTVDWRPGDGGPGRKFYVLTAAGRAVLNERADIWNAFAAVVTSFANAQNTSEEALS</sequence>
<dbReference type="SUPFAM" id="SSF46785">
    <property type="entry name" value="Winged helix' DNA-binding domain"/>
    <property type="match status" value="1"/>
</dbReference>
<organism evidence="2 3">
    <name type="scientific">Xylanimonas ulmi</name>
    <dbReference type="NCBI Taxonomy" id="228973"/>
    <lineage>
        <taxon>Bacteria</taxon>
        <taxon>Bacillati</taxon>
        <taxon>Actinomycetota</taxon>
        <taxon>Actinomycetes</taxon>
        <taxon>Micrococcales</taxon>
        <taxon>Promicromonosporaceae</taxon>
        <taxon>Xylanimonas</taxon>
    </lineage>
</organism>
<evidence type="ECO:0000313" key="2">
    <source>
        <dbReference type="EMBL" id="RZS60017.1"/>
    </source>
</evidence>
<reference evidence="2 3" key="1">
    <citation type="submission" date="2019-02" db="EMBL/GenBank/DDBJ databases">
        <title>Sequencing the genomes of 1000 actinobacteria strains.</title>
        <authorList>
            <person name="Klenk H.-P."/>
        </authorList>
    </citation>
    <scope>NUCLEOTIDE SEQUENCE [LARGE SCALE GENOMIC DNA]</scope>
    <source>
        <strain evidence="2 3">DSM 16932</strain>
    </source>
</reference>
<dbReference type="RefSeq" id="WP_130411613.1">
    <property type="nucleotide sequence ID" value="NZ_SGWX01000001.1"/>
</dbReference>
<dbReference type="InterPro" id="IPR005149">
    <property type="entry name" value="Tscrpt_reg_PadR_N"/>
</dbReference>
<dbReference type="EMBL" id="SGWX01000001">
    <property type="protein sequence ID" value="RZS60017.1"/>
    <property type="molecule type" value="Genomic_DNA"/>
</dbReference>
<dbReference type="InterPro" id="IPR052509">
    <property type="entry name" value="Metal_resp_DNA-bind_regulator"/>
</dbReference>
<protein>
    <submittedName>
        <fullName evidence="2">PadR family transcriptional regulator</fullName>
    </submittedName>
</protein>
<dbReference type="InterPro" id="IPR036388">
    <property type="entry name" value="WH-like_DNA-bd_sf"/>
</dbReference>
<evidence type="ECO:0000313" key="3">
    <source>
        <dbReference type="Proteomes" id="UP000293852"/>
    </source>
</evidence>
<gene>
    <name evidence="2" type="ORF">EV386_0257</name>
</gene>
<dbReference type="PANTHER" id="PTHR33169:SF14">
    <property type="entry name" value="TRANSCRIPTIONAL REGULATOR RV3488"/>
    <property type="match status" value="1"/>
</dbReference>
<evidence type="ECO:0000259" key="1">
    <source>
        <dbReference type="Pfam" id="PF03551"/>
    </source>
</evidence>
<dbReference type="InterPro" id="IPR036390">
    <property type="entry name" value="WH_DNA-bd_sf"/>
</dbReference>
<dbReference type="Pfam" id="PF03551">
    <property type="entry name" value="PadR"/>
    <property type="match status" value="1"/>
</dbReference>
<keyword evidence="3" id="KW-1185">Reference proteome</keyword>
<dbReference type="Proteomes" id="UP000293852">
    <property type="component" value="Unassembled WGS sequence"/>
</dbReference>
<dbReference type="Gene3D" id="1.10.10.10">
    <property type="entry name" value="Winged helix-like DNA-binding domain superfamily/Winged helix DNA-binding domain"/>
    <property type="match status" value="1"/>
</dbReference>
<proteinExistence type="predicted"/>
<dbReference type="AlphaFoldDB" id="A0A4Q7LZZ0"/>
<dbReference type="OrthoDB" id="122286at2"/>
<name>A0A4Q7LZZ0_9MICO</name>
<comment type="caution">
    <text evidence="2">The sequence shown here is derived from an EMBL/GenBank/DDBJ whole genome shotgun (WGS) entry which is preliminary data.</text>
</comment>
<feature type="domain" description="Transcription regulator PadR N-terminal" evidence="1">
    <location>
        <begin position="19"/>
        <end position="90"/>
    </location>
</feature>
<dbReference type="PANTHER" id="PTHR33169">
    <property type="entry name" value="PADR-FAMILY TRANSCRIPTIONAL REGULATOR"/>
    <property type="match status" value="1"/>
</dbReference>